<gene>
    <name evidence="2" type="ORF">JEOPIN946_01224</name>
</gene>
<evidence type="ECO:0000313" key="2">
    <source>
        <dbReference type="EMBL" id="CAD2076280.1"/>
    </source>
</evidence>
<organism evidence="2 3">
    <name type="scientific">Phocicoccus pinnipedialis</name>
    <dbReference type="NCBI Taxonomy" id="110845"/>
    <lineage>
        <taxon>Bacteria</taxon>
        <taxon>Bacillati</taxon>
        <taxon>Bacillota</taxon>
        <taxon>Bacilli</taxon>
        <taxon>Bacillales</taxon>
        <taxon>Salinicoccaceae</taxon>
        <taxon>Phocicoccus</taxon>
    </lineage>
</organism>
<evidence type="ECO:0000256" key="1">
    <source>
        <dbReference type="SAM" id="Phobius"/>
    </source>
</evidence>
<protein>
    <recommendedName>
        <fullName evidence="4">Cytochrome c oxidase subunit 2A</fullName>
    </recommendedName>
</protein>
<feature type="transmembrane region" description="Helical" evidence="1">
    <location>
        <begin position="25"/>
        <end position="46"/>
    </location>
</feature>
<evidence type="ECO:0000313" key="3">
    <source>
        <dbReference type="Proteomes" id="UP000588186"/>
    </source>
</evidence>
<proteinExistence type="predicted"/>
<keyword evidence="1" id="KW-0472">Membrane</keyword>
<comment type="caution">
    <text evidence="2">The sequence shown here is derived from an EMBL/GenBank/DDBJ whole genome shotgun (WGS) entry which is preliminary data.</text>
</comment>
<dbReference type="Proteomes" id="UP000588186">
    <property type="component" value="Unassembled WGS sequence"/>
</dbReference>
<accession>A0A6V7RGB7</accession>
<name>A0A6V7RGB7_9BACL</name>
<dbReference type="AlphaFoldDB" id="A0A6V7RGB7"/>
<reference evidence="2 3" key="1">
    <citation type="submission" date="2020-07" db="EMBL/GenBank/DDBJ databases">
        <authorList>
            <person name="Criscuolo A."/>
        </authorList>
    </citation>
    <scope>NUCLEOTIDE SEQUENCE [LARGE SCALE GENOMIC DNA]</scope>
    <source>
        <strain evidence="2">CIP107946</strain>
    </source>
</reference>
<keyword evidence="3" id="KW-1185">Reference proteome</keyword>
<evidence type="ECO:0008006" key="4">
    <source>
        <dbReference type="Google" id="ProtNLM"/>
    </source>
</evidence>
<keyword evidence="1" id="KW-1133">Transmembrane helix</keyword>
<keyword evidence="1" id="KW-0812">Transmembrane</keyword>
<sequence>MSNNKKKKDTVNENHHDGMNLKGTFLMVMTLGVIMVISWFGAFMLFMERM</sequence>
<dbReference type="RefSeq" id="WP_186077797.1">
    <property type="nucleotide sequence ID" value="NZ_CAJEWB010000010.1"/>
</dbReference>
<dbReference type="EMBL" id="CAJEWB010000010">
    <property type="protein sequence ID" value="CAD2076280.1"/>
    <property type="molecule type" value="Genomic_DNA"/>
</dbReference>